<name>F1Z7C5_9SPHN</name>
<evidence type="ECO:0000313" key="2">
    <source>
        <dbReference type="EMBL" id="EGD59438.1"/>
    </source>
</evidence>
<dbReference type="AlphaFoldDB" id="F1Z7C5"/>
<dbReference type="STRING" id="983920.Y88_1470"/>
<gene>
    <name evidence="2" type="ORF">Y88_1470</name>
</gene>
<accession>F1Z7C5</accession>
<dbReference type="EMBL" id="AEWJ01000032">
    <property type="protein sequence ID" value="EGD59438.1"/>
    <property type="molecule type" value="Genomic_DNA"/>
</dbReference>
<organism evidence="2 3">
    <name type="scientific">Novosphingobium nitrogenifigens DSM 19370</name>
    <dbReference type="NCBI Taxonomy" id="983920"/>
    <lineage>
        <taxon>Bacteria</taxon>
        <taxon>Pseudomonadati</taxon>
        <taxon>Pseudomonadota</taxon>
        <taxon>Alphaproteobacteria</taxon>
        <taxon>Sphingomonadales</taxon>
        <taxon>Sphingomonadaceae</taxon>
        <taxon>Novosphingobium</taxon>
    </lineage>
</organism>
<proteinExistence type="predicted"/>
<protein>
    <submittedName>
        <fullName evidence="2">Uncharacterized protein</fullName>
    </submittedName>
</protein>
<evidence type="ECO:0000313" key="3">
    <source>
        <dbReference type="Proteomes" id="UP000004728"/>
    </source>
</evidence>
<reference evidence="2 3" key="1">
    <citation type="journal article" date="2012" name="J. Bacteriol.">
        <title>Draft Genome Sequence of Novosphingobium nitrogenifigens Y88T.</title>
        <authorList>
            <person name="Strabala T.J."/>
            <person name="Macdonald L."/>
            <person name="Liu V."/>
            <person name="Smit A.M."/>
        </authorList>
    </citation>
    <scope>NUCLEOTIDE SEQUENCE [LARGE SCALE GENOMIC DNA]</scope>
    <source>
        <strain evidence="2 3">DSM 19370</strain>
    </source>
</reference>
<evidence type="ECO:0000256" key="1">
    <source>
        <dbReference type="SAM" id="MobiDB-lite"/>
    </source>
</evidence>
<dbReference type="HOGENOM" id="CLU_3101511_0_0_5"/>
<dbReference type="InParanoid" id="F1Z7C5"/>
<feature type="region of interest" description="Disordered" evidence="1">
    <location>
        <begin position="25"/>
        <end position="51"/>
    </location>
</feature>
<comment type="caution">
    <text evidence="2">The sequence shown here is derived from an EMBL/GenBank/DDBJ whole genome shotgun (WGS) entry which is preliminary data.</text>
</comment>
<dbReference type="Proteomes" id="UP000004728">
    <property type="component" value="Unassembled WGS sequence"/>
</dbReference>
<sequence>MVVGPRRAHSIPVLELGTQGAMSVCKSGMSPTVGHRGPRLGKGESISSVEN</sequence>
<keyword evidence="3" id="KW-1185">Reference proteome</keyword>